<dbReference type="GeneID" id="113076023"/>
<dbReference type="InterPro" id="IPR043504">
    <property type="entry name" value="Peptidase_S1_PA_chymotrypsin"/>
</dbReference>
<gene>
    <name evidence="3" type="primary">LOC113076023</name>
</gene>
<accession>A0A6P6N7N0</accession>
<evidence type="ECO:0000259" key="1">
    <source>
        <dbReference type="Pfam" id="PF00089"/>
    </source>
</evidence>
<proteinExistence type="predicted"/>
<dbReference type="GO" id="GO:0006508">
    <property type="term" value="P:proteolysis"/>
    <property type="evidence" value="ECO:0007669"/>
    <property type="project" value="InterPro"/>
</dbReference>
<dbReference type="RefSeq" id="XP_026104453.1">
    <property type="nucleotide sequence ID" value="XM_026248668.1"/>
</dbReference>
<evidence type="ECO:0000313" key="2">
    <source>
        <dbReference type="Proteomes" id="UP000515129"/>
    </source>
</evidence>
<dbReference type="Proteomes" id="UP000515129">
    <property type="component" value="Unplaced"/>
</dbReference>
<protein>
    <submittedName>
        <fullName evidence="3">Mannan-binding lectin serine protease 2-like</fullName>
    </submittedName>
</protein>
<dbReference type="InterPro" id="IPR009003">
    <property type="entry name" value="Peptidase_S1_PA"/>
</dbReference>
<dbReference type="GO" id="GO:0004252">
    <property type="term" value="F:serine-type endopeptidase activity"/>
    <property type="evidence" value="ECO:0007669"/>
    <property type="project" value="InterPro"/>
</dbReference>
<dbReference type="Pfam" id="PF00089">
    <property type="entry name" value="Trypsin"/>
    <property type="match status" value="1"/>
</dbReference>
<name>A0A6P6N7N0_CARAU</name>
<organism evidence="2 3">
    <name type="scientific">Carassius auratus</name>
    <name type="common">Goldfish</name>
    <dbReference type="NCBI Taxonomy" id="7957"/>
    <lineage>
        <taxon>Eukaryota</taxon>
        <taxon>Metazoa</taxon>
        <taxon>Chordata</taxon>
        <taxon>Craniata</taxon>
        <taxon>Vertebrata</taxon>
        <taxon>Euteleostomi</taxon>
        <taxon>Actinopterygii</taxon>
        <taxon>Neopterygii</taxon>
        <taxon>Teleostei</taxon>
        <taxon>Ostariophysi</taxon>
        <taxon>Cypriniformes</taxon>
        <taxon>Cyprinidae</taxon>
        <taxon>Cyprininae</taxon>
        <taxon>Carassius</taxon>
    </lineage>
</organism>
<dbReference type="SUPFAM" id="SSF50494">
    <property type="entry name" value="Trypsin-like serine proteases"/>
    <property type="match status" value="1"/>
</dbReference>
<sequence length="186" mass="20767">MDRCLAASGNCSRIPDKHEVYIIVNGGLLVYQRGDTSNTSQLKMGIVEQHDREAVVGIPQKIFIHHHDNINFNHGSALIKLKYKIPVSKAVMPVCLPWREERFVLKANVGKVSGRGVSLNSNNVLYALLPIIDFEDCEAKYDSTVTAKGKLLLTENMICVLGWLMEKRIPGRGTVEGPVPFFFDTE</sequence>
<keyword evidence="2" id="KW-1185">Reference proteome</keyword>
<dbReference type="InterPro" id="IPR001254">
    <property type="entry name" value="Trypsin_dom"/>
</dbReference>
<evidence type="ECO:0000313" key="3">
    <source>
        <dbReference type="RefSeq" id="XP_026104453.1"/>
    </source>
</evidence>
<dbReference type="AlphaFoldDB" id="A0A6P6N7N0"/>
<dbReference type="KEGG" id="caua:113076023"/>
<reference evidence="3" key="1">
    <citation type="submission" date="2025-08" db="UniProtKB">
        <authorList>
            <consortium name="RefSeq"/>
        </authorList>
    </citation>
    <scope>IDENTIFICATION</scope>
    <source>
        <strain evidence="3">Wakin</strain>
        <tissue evidence="3">Muscle</tissue>
    </source>
</reference>
<dbReference type="Gene3D" id="2.40.10.10">
    <property type="entry name" value="Trypsin-like serine proteases"/>
    <property type="match status" value="2"/>
</dbReference>
<feature type="domain" description="Peptidase S1" evidence="1">
    <location>
        <begin position="49"/>
        <end position="161"/>
    </location>
</feature>